<evidence type="ECO:0000313" key="3">
    <source>
        <dbReference type="Proteomes" id="UP000297245"/>
    </source>
</evidence>
<feature type="compositionally biased region" description="Low complexity" evidence="1">
    <location>
        <begin position="1"/>
        <end position="27"/>
    </location>
</feature>
<dbReference type="Proteomes" id="UP000297245">
    <property type="component" value="Unassembled WGS sequence"/>
</dbReference>
<accession>A0A4S8M4G4</accession>
<keyword evidence="3" id="KW-1185">Reference proteome</keyword>
<sequence>MANSKSTKVSKTSNSTSSTQNLNQNDTVQLSGCSVEHTVPAPKTKGSKKDPPVPIQEQEDQSSHAAITAQLATIAEQAAASAKKRHLHVNATSKPKPSNVFHNTLDDFGQTYYPVDEPFLQF</sequence>
<evidence type="ECO:0000313" key="2">
    <source>
        <dbReference type="EMBL" id="THU96628.1"/>
    </source>
</evidence>
<reference evidence="2 3" key="1">
    <citation type="journal article" date="2019" name="Nat. Ecol. Evol.">
        <title>Megaphylogeny resolves global patterns of mushroom evolution.</title>
        <authorList>
            <person name="Varga T."/>
            <person name="Krizsan K."/>
            <person name="Foldi C."/>
            <person name="Dima B."/>
            <person name="Sanchez-Garcia M."/>
            <person name="Sanchez-Ramirez S."/>
            <person name="Szollosi G.J."/>
            <person name="Szarkandi J.G."/>
            <person name="Papp V."/>
            <person name="Albert L."/>
            <person name="Andreopoulos W."/>
            <person name="Angelini C."/>
            <person name="Antonin V."/>
            <person name="Barry K.W."/>
            <person name="Bougher N.L."/>
            <person name="Buchanan P."/>
            <person name="Buyck B."/>
            <person name="Bense V."/>
            <person name="Catcheside P."/>
            <person name="Chovatia M."/>
            <person name="Cooper J."/>
            <person name="Damon W."/>
            <person name="Desjardin D."/>
            <person name="Finy P."/>
            <person name="Geml J."/>
            <person name="Haridas S."/>
            <person name="Hughes K."/>
            <person name="Justo A."/>
            <person name="Karasinski D."/>
            <person name="Kautmanova I."/>
            <person name="Kiss B."/>
            <person name="Kocsube S."/>
            <person name="Kotiranta H."/>
            <person name="LaButti K.M."/>
            <person name="Lechner B.E."/>
            <person name="Liimatainen K."/>
            <person name="Lipzen A."/>
            <person name="Lukacs Z."/>
            <person name="Mihaltcheva S."/>
            <person name="Morgado L.N."/>
            <person name="Niskanen T."/>
            <person name="Noordeloos M.E."/>
            <person name="Ohm R.A."/>
            <person name="Ortiz-Santana B."/>
            <person name="Ovrebo C."/>
            <person name="Racz N."/>
            <person name="Riley R."/>
            <person name="Savchenko A."/>
            <person name="Shiryaev A."/>
            <person name="Soop K."/>
            <person name="Spirin V."/>
            <person name="Szebenyi C."/>
            <person name="Tomsovsky M."/>
            <person name="Tulloss R.E."/>
            <person name="Uehling J."/>
            <person name="Grigoriev I.V."/>
            <person name="Vagvolgyi C."/>
            <person name="Papp T."/>
            <person name="Martin F.M."/>
            <person name="Miettinen O."/>
            <person name="Hibbett D.S."/>
            <person name="Nagy L.G."/>
        </authorList>
    </citation>
    <scope>NUCLEOTIDE SEQUENCE [LARGE SCALE GENOMIC DNA]</scope>
    <source>
        <strain evidence="2 3">CBS 962.96</strain>
    </source>
</reference>
<proteinExistence type="predicted"/>
<feature type="region of interest" description="Disordered" evidence="1">
    <location>
        <begin position="1"/>
        <end position="66"/>
    </location>
</feature>
<feature type="compositionally biased region" description="Polar residues" evidence="1">
    <location>
        <begin position="90"/>
        <end position="102"/>
    </location>
</feature>
<dbReference type="AlphaFoldDB" id="A0A4S8M4G4"/>
<feature type="region of interest" description="Disordered" evidence="1">
    <location>
        <begin position="78"/>
        <end position="102"/>
    </location>
</feature>
<dbReference type="EMBL" id="ML179172">
    <property type="protein sequence ID" value="THU96628.1"/>
    <property type="molecule type" value="Genomic_DNA"/>
</dbReference>
<gene>
    <name evidence="2" type="ORF">K435DRAFT_858335</name>
</gene>
<name>A0A4S8M4G4_DENBC</name>
<protein>
    <submittedName>
        <fullName evidence="2">Uncharacterized protein</fullName>
    </submittedName>
</protein>
<organism evidence="2 3">
    <name type="scientific">Dendrothele bispora (strain CBS 962.96)</name>
    <dbReference type="NCBI Taxonomy" id="1314807"/>
    <lineage>
        <taxon>Eukaryota</taxon>
        <taxon>Fungi</taxon>
        <taxon>Dikarya</taxon>
        <taxon>Basidiomycota</taxon>
        <taxon>Agaricomycotina</taxon>
        <taxon>Agaricomycetes</taxon>
        <taxon>Agaricomycetidae</taxon>
        <taxon>Agaricales</taxon>
        <taxon>Agaricales incertae sedis</taxon>
        <taxon>Dendrothele</taxon>
    </lineage>
</organism>
<evidence type="ECO:0000256" key="1">
    <source>
        <dbReference type="SAM" id="MobiDB-lite"/>
    </source>
</evidence>